<dbReference type="PANTHER" id="PTHR31080">
    <property type="entry name" value="PECTINESTERASE INHIBITOR-LIKE"/>
    <property type="match status" value="1"/>
</dbReference>
<evidence type="ECO:0000256" key="1">
    <source>
        <dbReference type="ARBA" id="ARBA00022729"/>
    </source>
</evidence>
<proteinExistence type="predicted"/>
<dbReference type="SMART" id="SM00856">
    <property type="entry name" value="PMEI"/>
    <property type="match status" value="1"/>
</dbReference>
<name>A0A835PPF3_VANPL</name>
<dbReference type="InterPro" id="IPR006501">
    <property type="entry name" value="Pectinesterase_inhib_dom"/>
</dbReference>
<keyword evidence="4" id="KW-1185">Reference proteome</keyword>
<gene>
    <name evidence="3" type="ORF">HPP92_022301</name>
</gene>
<evidence type="ECO:0000259" key="2">
    <source>
        <dbReference type="SMART" id="SM00856"/>
    </source>
</evidence>
<dbReference type="Gene3D" id="1.20.140.40">
    <property type="entry name" value="Invertase/pectin methylesterase inhibitor family protein"/>
    <property type="match status" value="1"/>
</dbReference>
<dbReference type="NCBIfam" id="TIGR01614">
    <property type="entry name" value="PME_inhib"/>
    <property type="match status" value="1"/>
</dbReference>
<dbReference type="AlphaFoldDB" id="A0A835PPF3"/>
<keyword evidence="1" id="KW-0732">Signal</keyword>
<dbReference type="Proteomes" id="UP000636800">
    <property type="component" value="Chromosome 12"/>
</dbReference>
<dbReference type="CDD" id="cd15798">
    <property type="entry name" value="PMEI-like_3"/>
    <property type="match status" value="1"/>
</dbReference>
<dbReference type="GO" id="GO:0004857">
    <property type="term" value="F:enzyme inhibitor activity"/>
    <property type="evidence" value="ECO:0007669"/>
    <property type="project" value="InterPro"/>
</dbReference>
<organism evidence="3 4">
    <name type="scientific">Vanilla planifolia</name>
    <name type="common">Vanilla</name>
    <dbReference type="NCBI Taxonomy" id="51239"/>
    <lineage>
        <taxon>Eukaryota</taxon>
        <taxon>Viridiplantae</taxon>
        <taxon>Streptophyta</taxon>
        <taxon>Embryophyta</taxon>
        <taxon>Tracheophyta</taxon>
        <taxon>Spermatophyta</taxon>
        <taxon>Magnoliopsida</taxon>
        <taxon>Liliopsida</taxon>
        <taxon>Asparagales</taxon>
        <taxon>Orchidaceae</taxon>
        <taxon>Vanilloideae</taxon>
        <taxon>Vanilleae</taxon>
        <taxon>Vanilla</taxon>
    </lineage>
</organism>
<dbReference type="InterPro" id="IPR051955">
    <property type="entry name" value="PME_Inhibitor"/>
</dbReference>
<feature type="domain" description="Pectinesterase inhibitor" evidence="2">
    <location>
        <begin position="16"/>
        <end position="173"/>
    </location>
</feature>
<dbReference type="Pfam" id="PF04043">
    <property type="entry name" value="PMEI"/>
    <property type="match status" value="1"/>
</dbReference>
<evidence type="ECO:0000313" key="4">
    <source>
        <dbReference type="Proteomes" id="UP000636800"/>
    </source>
</evidence>
<dbReference type="InterPro" id="IPR035513">
    <property type="entry name" value="Invertase/methylesterase_inhib"/>
</dbReference>
<accession>A0A835PPF3</accession>
<dbReference type="OrthoDB" id="1884734at2759"/>
<reference evidence="3 4" key="1">
    <citation type="journal article" date="2020" name="Nat. Food">
        <title>A phased Vanilla planifolia genome enables genetic improvement of flavour and production.</title>
        <authorList>
            <person name="Hasing T."/>
            <person name="Tang H."/>
            <person name="Brym M."/>
            <person name="Khazi F."/>
            <person name="Huang T."/>
            <person name="Chambers A.H."/>
        </authorList>
    </citation>
    <scope>NUCLEOTIDE SEQUENCE [LARGE SCALE GENOMIC DNA]</scope>
    <source>
        <tissue evidence="3">Leaf</tissue>
    </source>
</reference>
<sequence>MALSPNADPSGASKNDSTEFISSRCSRTTYPVLCRTSLSAYASQMQSSPAKLAQVAVVLSHAHAESAFSLVTSMAKSGTPNRDEAAVLADCGMMMGDAVKQLQRSRYAMGAVSARGLNAKASMENAQTWVSSGLTDESMCASGLARVDLGGKRDVVRGRVVMAARLTSNALSLIGRLASSMEISP</sequence>
<protein>
    <recommendedName>
        <fullName evidence="2">Pectinesterase inhibitor domain-containing protein</fullName>
    </recommendedName>
</protein>
<evidence type="ECO:0000313" key="3">
    <source>
        <dbReference type="EMBL" id="KAG0457144.1"/>
    </source>
</evidence>
<dbReference type="SUPFAM" id="SSF101148">
    <property type="entry name" value="Plant invertase/pectin methylesterase inhibitor"/>
    <property type="match status" value="1"/>
</dbReference>
<comment type="caution">
    <text evidence="3">The sequence shown here is derived from an EMBL/GenBank/DDBJ whole genome shotgun (WGS) entry which is preliminary data.</text>
</comment>
<dbReference type="EMBL" id="JADCNL010000012">
    <property type="protein sequence ID" value="KAG0457144.1"/>
    <property type="molecule type" value="Genomic_DNA"/>
</dbReference>
<dbReference type="PANTHER" id="PTHR31080:SF296">
    <property type="entry name" value="OS05G0360900 PROTEIN"/>
    <property type="match status" value="1"/>
</dbReference>